<dbReference type="RefSeq" id="WP_005189679.1">
    <property type="nucleotide sequence ID" value="NZ_KB850050.1"/>
</dbReference>
<protein>
    <recommendedName>
        <fullName evidence="3">5-carboxymethyl-2-hydroxymuconate isomerase</fullName>
    </recommendedName>
</protein>
<dbReference type="Pfam" id="PF02962">
    <property type="entry name" value="CHMI"/>
    <property type="match status" value="1"/>
</dbReference>
<dbReference type="HOGENOM" id="CLU_139188_3_0_6"/>
<dbReference type="PANTHER" id="PTHR37950">
    <property type="entry name" value="4-HYDROXYPHENYLACETATE CATABOLISM PROTEIN"/>
    <property type="match status" value="1"/>
</dbReference>
<dbReference type="SUPFAM" id="SSF55331">
    <property type="entry name" value="Tautomerase/MIF"/>
    <property type="match status" value="1"/>
</dbReference>
<name>N9L8I4_9GAMM</name>
<dbReference type="EMBL" id="APRL01000013">
    <property type="protein sequence ID" value="ENW92562.1"/>
    <property type="molecule type" value="Genomic_DNA"/>
</dbReference>
<dbReference type="AlphaFoldDB" id="N9L8I4"/>
<dbReference type="OrthoDB" id="9814215at2"/>
<reference evidence="1 2" key="1">
    <citation type="submission" date="2013-02" db="EMBL/GenBank/DDBJ databases">
        <title>The Genome Sequence of Acinetobacter sp. ANC 4105.</title>
        <authorList>
            <consortium name="The Broad Institute Genome Sequencing Platform"/>
            <consortium name="The Broad Institute Genome Sequencing Center for Infectious Disease"/>
            <person name="Cerqueira G."/>
            <person name="Feldgarden M."/>
            <person name="Courvalin P."/>
            <person name="Perichon B."/>
            <person name="Grillot-Courvalin C."/>
            <person name="Clermont D."/>
            <person name="Rocha E."/>
            <person name="Yoon E.-J."/>
            <person name="Nemec A."/>
            <person name="Walker B."/>
            <person name="Young S.K."/>
            <person name="Zeng Q."/>
            <person name="Gargeya S."/>
            <person name="Fitzgerald M."/>
            <person name="Haas B."/>
            <person name="Abouelleil A."/>
            <person name="Alvarado L."/>
            <person name="Arachchi H.M."/>
            <person name="Berlin A.M."/>
            <person name="Chapman S.B."/>
            <person name="Dewar J."/>
            <person name="Goldberg J."/>
            <person name="Griggs A."/>
            <person name="Gujja S."/>
            <person name="Hansen M."/>
            <person name="Howarth C."/>
            <person name="Imamovic A."/>
            <person name="Larimer J."/>
            <person name="McCowan C."/>
            <person name="Murphy C."/>
            <person name="Neiman D."/>
            <person name="Pearson M."/>
            <person name="Priest M."/>
            <person name="Roberts A."/>
            <person name="Saif S."/>
            <person name="Shea T."/>
            <person name="Sisk P."/>
            <person name="Sykes S."/>
            <person name="Wortman J."/>
            <person name="Nusbaum C."/>
            <person name="Birren B."/>
        </authorList>
    </citation>
    <scope>NUCLEOTIDE SEQUENCE [LARGE SCALE GENOMIC DNA]</scope>
    <source>
        <strain evidence="1 2">ANC 4105</strain>
    </source>
</reference>
<dbReference type="InterPro" id="IPR014347">
    <property type="entry name" value="Tautomerase/MIF_sf"/>
</dbReference>
<comment type="caution">
    <text evidence="1">The sequence shown here is derived from an EMBL/GenBank/DDBJ whole genome shotgun (WGS) entry which is preliminary data.</text>
</comment>
<dbReference type="GO" id="GO:0008704">
    <property type="term" value="F:5-carboxymethyl-2-hydroxymuconate delta-isomerase activity"/>
    <property type="evidence" value="ECO:0007669"/>
    <property type="project" value="InterPro"/>
</dbReference>
<dbReference type="PATRIC" id="fig|1217703.3.peg.2429"/>
<proteinExistence type="predicted"/>
<evidence type="ECO:0008006" key="3">
    <source>
        <dbReference type="Google" id="ProtNLM"/>
    </source>
</evidence>
<evidence type="ECO:0000313" key="2">
    <source>
        <dbReference type="Proteomes" id="UP000013261"/>
    </source>
</evidence>
<dbReference type="Proteomes" id="UP000013261">
    <property type="component" value="Unassembled WGS sequence"/>
</dbReference>
<gene>
    <name evidence="1" type="ORF">F904_02503</name>
</gene>
<dbReference type="eggNOG" id="COG3232">
    <property type="taxonomic scope" value="Bacteria"/>
</dbReference>
<organism evidence="1 2">
    <name type="scientific">Acinetobacter dispersus</name>
    <dbReference type="NCBI Taxonomy" id="70348"/>
    <lineage>
        <taxon>Bacteria</taxon>
        <taxon>Pseudomonadati</taxon>
        <taxon>Pseudomonadota</taxon>
        <taxon>Gammaproteobacteria</taxon>
        <taxon>Moraxellales</taxon>
        <taxon>Moraxellaceae</taxon>
        <taxon>Acinetobacter</taxon>
    </lineage>
</organism>
<accession>N9L8I4</accession>
<evidence type="ECO:0000313" key="1">
    <source>
        <dbReference type="EMBL" id="ENW92562.1"/>
    </source>
</evidence>
<dbReference type="CDD" id="cd00580">
    <property type="entry name" value="CHMI"/>
    <property type="match status" value="1"/>
</dbReference>
<dbReference type="PANTHER" id="PTHR37950:SF1">
    <property type="entry name" value="4-HYDROXYPHENYLACETATE CATABOLISM PROTEIN"/>
    <property type="match status" value="1"/>
</dbReference>
<keyword evidence="2" id="KW-1185">Reference proteome</keyword>
<dbReference type="InterPro" id="IPR004220">
    <property type="entry name" value="5-COMe_2-OHmuconate_Isoase"/>
</dbReference>
<sequence length="122" mass="13932">MPHLIANYSANLTELDPHQLLKDANVALIETDLFVVNDIKSRAFKDEIFLIGLNETEEAYIHLKLYLLSGRTQEQKQAVGAALLHRLEQKSYIQSEVSFPIQLCVEVIDMPKENYFKATVLD</sequence>
<dbReference type="Gene3D" id="3.30.429.10">
    <property type="entry name" value="Macrophage Migration Inhibitory Factor"/>
    <property type="match status" value="1"/>
</dbReference>